<gene>
    <name evidence="7" type="primary">Tryp1-L5</name>
    <name evidence="7" type="ORF">Hamer_G013082</name>
</gene>
<evidence type="ECO:0000313" key="7">
    <source>
        <dbReference type="EMBL" id="KAG7165584.1"/>
    </source>
</evidence>
<keyword evidence="5" id="KW-0732">Signal</keyword>
<dbReference type="Proteomes" id="UP000747542">
    <property type="component" value="Unassembled WGS sequence"/>
</dbReference>
<keyword evidence="3" id="KW-1015">Disulfide bond</keyword>
<evidence type="ECO:0000256" key="2">
    <source>
        <dbReference type="ARBA" id="ARBA00022525"/>
    </source>
</evidence>
<evidence type="ECO:0000256" key="1">
    <source>
        <dbReference type="ARBA" id="ARBA00004613"/>
    </source>
</evidence>
<evidence type="ECO:0000313" key="8">
    <source>
        <dbReference type="Proteomes" id="UP000747542"/>
    </source>
</evidence>
<evidence type="ECO:0000256" key="4">
    <source>
        <dbReference type="RuleBase" id="RU363034"/>
    </source>
</evidence>
<evidence type="ECO:0000256" key="3">
    <source>
        <dbReference type="ARBA" id="ARBA00023157"/>
    </source>
</evidence>
<evidence type="ECO:0000259" key="6">
    <source>
        <dbReference type="PROSITE" id="PS50240"/>
    </source>
</evidence>
<dbReference type="Pfam" id="PF00089">
    <property type="entry name" value="Trypsin"/>
    <property type="match status" value="1"/>
</dbReference>
<dbReference type="EMBL" id="JAHLQT010024020">
    <property type="protein sequence ID" value="KAG7165584.1"/>
    <property type="molecule type" value="Genomic_DNA"/>
</dbReference>
<feature type="domain" description="Peptidase S1" evidence="6">
    <location>
        <begin position="30"/>
        <end position="266"/>
    </location>
</feature>
<dbReference type="AlphaFoldDB" id="A0A8J5K1C4"/>
<dbReference type="PROSITE" id="PS00134">
    <property type="entry name" value="TRYPSIN_HIS"/>
    <property type="match status" value="1"/>
</dbReference>
<dbReference type="PANTHER" id="PTHR24252">
    <property type="entry name" value="ACROSIN-RELATED"/>
    <property type="match status" value="1"/>
</dbReference>
<dbReference type="CDD" id="cd00190">
    <property type="entry name" value="Tryp_SPc"/>
    <property type="match status" value="1"/>
</dbReference>
<dbReference type="PROSITE" id="PS00135">
    <property type="entry name" value="TRYPSIN_SER"/>
    <property type="match status" value="1"/>
</dbReference>
<keyword evidence="4" id="KW-0645">Protease</keyword>
<comment type="caution">
    <text evidence="7">The sequence shown here is derived from an EMBL/GenBank/DDBJ whole genome shotgun (WGS) entry which is preliminary data.</text>
</comment>
<keyword evidence="8" id="KW-1185">Reference proteome</keyword>
<dbReference type="GO" id="GO:0005576">
    <property type="term" value="C:extracellular region"/>
    <property type="evidence" value="ECO:0007669"/>
    <property type="project" value="UniProtKB-SubCell"/>
</dbReference>
<dbReference type="InterPro" id="IPR001254">
    <property type="entry name" value="Trypsin_dom"/>
</dbReference>
<evidence type="ECO:0000256" key="5">
    <source>
        <dbReference type="SAM" id="SignalP"/>
    </source>
</evidence>
<sequence>MKTIVLYLFLAGALAAPSRRIRFREGNYKIVGGTNATLGEFPYMLSYQDISYGVNFHLCGASIYNENWAITAGHCVYGEKYDNPDYLRVVAGELNLEKDEGTEQGIVLSKLILHENFDDFNLYNDIGLLKLSEPLNFNEYVSAIDLPEREYTATGDCILTGWGSLSENGKSPDILQKVTIPIMTDEKCRADYSQTDILDNMICAGYEGGGKDACQGDSGGPMACNDTGSTYLAGIVSWGAGCARPHAPGVYTEVSHFIDWIEKHTR</sequence>
<dbReference type="InterPro" id="IPR018114">
    <property type="entry name" value="TRYPSIN_HIS"/>
</dbReference>
<dbReference type="GO" id="GO:0006508">
    <property type="term" value="P:proteolysis"/>
    <property type="evidence" value="ECO:0007669"/>
    <property type="project" value="UniProtKB-KW"/>
</dbReference>
<accession>A0A8J5K1C4</accession>
<keyword evidence="4" id="KW-0378">Hydrolase</keyword>
<feature type="chain" id="PRO_5035243952" evidence="5">
    <location>
        <begin position="16"/>
        <end position="266"/>
    </location>
</feature>
<name>A0A8J5K1C4_HOMAM</name>
<keyword evidence="2" id="KW-0964">Secreted</keyword>
<comment type="subcellular location">
    <subcellularLocation>
        <location evidence="1">Secreted</location>
    </subcellularLocation>
</comment>
<dbReference type="OrthoDB" id="10059102at2759"/>
<reference evidence="7" key="1">
    <citation type="journal article" date="2021" name="Sci. Adv.">
        <title>The American lobster genome reveals insights on longevity, neural, and immune adaptations.</title>
        <authorList>
            <person name="Polinski J.M."/>
            <person name="Zimin A.V."/>
            <person name="Clark K.F."/>
            <person name="Kohn A.B."/>
            <person name="Sadowski N."/>
            <person name="Timp W."/>
            <person name="Ptitsyn A."/>
            <person name="Khanna P."/>
            <person name="Romanova D.Y."/>
            <person name="Williams P."/>
            <person name="Greenwood S.J."/>
            <person name="Moroz L.L."/>
            <person name="Walt D.R."/>
            <person name="Bodnar A.G."/>
        </authorList>
    </citation>
    <scope>NUCLEOTIDE SEQUENCE</scope>
    <source>
        <strain evidence="7">GMGI-L3</strain>
    </source>
</reference>
<dbReference type="GO" id="GO:0004252">
    <property type="term" value="F:serine-type endopeptidase activity"/>
    <property type="evidence" value="ECO:0007669"/>
    <property type="project" value="InterPro"/>
</dbReference>
<organism evidence="7 8">
    <name type="scientific">Homarus americanus</name>
    <name type="common">American lobster</name>
    <dbReference type="NCBI Taxonomy" id="6706"/>
    <lineage>
        <taxon>Eukaryota</taxon>
        <taxon>Metazoa</taxon>
        <taxon>Ecdysozoa</taxon>
        <taxon>Arthropoda</taxon>
        <taxon>Crustacea</taxon>
        <taxon>Multicrustacea</taxon>
        <taxon>Malacostraca</taxon>
        <taxon>Eumalacostraca</taxon>
        <taxon>Eucarida</taxon>
        <taxon>Decapoda</taxon>
        <taxon>Pleocyemata</taxon>
        <taxon>Astacidea</taxon>
        <taxon>Nephropoidea</taxon>
        <taxon>Nephropidae</taxon>
        <taxon>Homarus</taxon>
    </lineage>
</organism>
<protein>
    <submittedName>
        <fullName evidence="7">Trypsin-1-like 5</fullName>
    </submittedName>
</protein>
<feature type="signal peptide" evidence="5">
    <location>
        <begin position="1"/>
        <end position="15"/>
    </location>
</feature>
<proteinExistence type="predicted"/>
<dbReference type="InterPro" id="IPR033116">
    <property type="entry name" value="TRYPSIN_SER"/>
</dbReference>
<dbReference type="PROSITE" id="PS50240">
    <property type="entry name" value="TRYPSIN_DOM"/>
    <property type="match status" value="1"/>
</dbReference>
<keyword evidence="4" id="KW-0720">Serine protease</keyword>
<dbReference type="PANTHER" id="PTHR24252:SF7">
    <property type="entry name" value="HYALIN"/>
    <property type="match status" value="1"/>
</dbReference>
<dbReference type="SMART" id="SM00020">
    <property type="entry name" value="Tryp_SPc"/>
    <property type="match status" value="1"/>
</dbReference>
<dbReference type="FunFam" id="2.40.10.10:FF:000038">
    <property type="entry name" value="Serine protease"/>
    <property type="match status" value="1"/>
</dbReference>